<evidence type="ECO:0000313" key="3">
    <source>
        <dbReference type="Proteomes" id="UP000012159"/>
    </source>
</evidence>
<dbReference type="InterPro" id="IPR012337">
    <property type="entry name" value="RNaseH-like_sf"/>
</dbReference>
<accession>M6VUP0</accession>
<dbReference type="STRING" id="1192866.LEP1GSC133_0265"/>
<protein>
    <submittedName>
        <fullName evidence="2">Integrase core domain protein</fullName>
    </submittedName>
</protein>
<evidence type="ECO:0000313" key="2">
    <source>
        <dbReference type="EMBL" id="EMO60535.1"/>
    </source>
</evidence>
<dbReference type="AlphaFoldDB" id="M6VUP0"/>
<comment type="caution">
    <text evidence="2">The sequence shown here is derived from an EMBL/GenBank/DDBJ whole genome shotgun (WGS) entry which is preliminary data.</text>
</comment>
<reference evidence="2 3" key="1">
    <citation type="submission" date="2013-01" db="EMBL/GenBank/DDBJ databases">
        <authorList>
            <person name="Harkins D.M."/>
            <person name="Durkin A.S."/>
            <person name="Brinkac L.M."/>
            <person name="Haft D.H."/>
            <person name="Selengut J.D."/>
            <person name="Sanka R."/>
            <person name="DePew J."/>
            <person name="Purushe J."/>
            <person name="Picardeau M."/>
            <person name="Werts C."/>
            <person name="Goarant C."/>
            <person name="Vinetz J.M."/>
            <person name="Sutton G.G."/>
            <person name="Nierman W.C."/>
            <person name="Fouts D.E."/>
        </authorList>
    </citation>
    <scope>NUCLEOTIDE SEQUENCE [LARGE SCALE GENOMIC DNA]</scope>
    <source>
        <strain evidence="2 3">200901868</strain>
    </source>
</reference>
<proteinExistence type="predicted"/>
<dbReference type="PROSITE" id="PS50994">
    <property type="entry name" value="INTEGRASE"/>
    <property type="match status" value="1"/>
</dbReference>
<organism evidence="2 3">
    <name type="scientific">Leptospira borgpetersenii serovar Pomona str. 200901868</name>
    <dbReference type="NCBI Taxonomy" id="1192866"/>
    <lineage>
        <taxon>Bacteria</taxon>
        <taxon>Pseudomonadati</taxon>
        <taxon>Spirochaetota</taxon>
        <taxon>Spirochaetia</taxon>
        <taxon>Leptospirales</taxon>
        <taxon>Leptospiraceae</taxon>
        <taxon>Leptospira</taxon>
    </lineage>
</organism>
<gene>
    <name evidence="2" type="ORF">LEP1GSC133_0265</name>
</gene>
<dbReference type="Pfam" id="PF13683">
    <property type="entry name" value="rve_3"/>
    <property type="match status" value="1"/>
</dbReference>
<dbReference type="EMBL" id="AKWF02000128">
    <property type="protein sequence ID" value="EMO60535.1"/>
    <property type="molecule type" value="Genomic_DNA"/>
</dbReference>
<evidence type="ECO:0000259" key="1">
    <source>
        <dbReference type="PROSITE" id="PS50994"/>
    </source>
</evidence>
<dbReference type="InterPro" id="IPR001584">
    <property type="entry name" value="Integrase_cat-core"/>
</dbReference>
<dbReference type="Gene3D" id="3.30.420.10">
    <property type="entry name" value="Ribonuclease H-like superfamily/Ribonuclease H"/>
    <property type="match status" value="1"/>
</dbReference>
<dbReference type="GO" id="GO:0003676">
    <property type="term" value="F:nucleic acid binding"/>
    <property type="evidence" value="ECO:0007669"/>
    <property type="project" value="InterPro"/>
</dbReference>
<dbReference type="GO" id="GO:0015074">
    <property type="term" value="P:DNA integration"/>
    <property type="evidence" value="ECO:0007669"/>
    <property type="project" value="InterPro"/>
</dbReference>
<dbReference type="InterPro" id="IPR036397">
    <property type="entry name" value="RNaseH_sf"/>
</dbReference>
<dbReference type="Proteomes" id="UP000012159">
    <property type="component" value="Unassembled WGS sequence"/>
</dbReference>
<feature type="domain" description="Integrase catalytic" evidence="1">
    <location>
        <begin position="131"/>
        <end position="307"/>
    </location>
</feature>
<name>M6VUP0_LEPBO</name>
<dbReference type="SUPFAM" id="SSF53098">
    <property type="entry name" value="Ribonuclease H-like"/>
    <property type="match status" value="1"/>
</dbReference>
<sequence>MPFSALFKYDLKLEYAAVVPFFMDFIFSTSNNFWFWVVVLEKLILYLFWKFSPKQVMYVYKVLQTKYKRFFKLSSQGRPTRDDYWDIYYQIKDMLRDNLDWGASKIHGEILKLGFDPSLSLVKRIITRILKRSNPSGNWKSWWKLFDHLKSEVVAMDLCRIQTIYGTTLYALAFIERSSRKIIHLNITEHPTSVWVLRQIEETKSLCIRFQTLLSDNDVLFSGQIILNGLQELGIQSLHTPPASPWCNGIMERWFGSLRRECLNHIPIFSLHHAHRVAQQYVDYYNHWRPHLALNKDSPCGRVVTFPTPTSKVIKRKVWAGYTMFILIQRSLNNMSSFVHFVKF</sequence>